<feature type="transmembrane region" description="Helical" evidence="2">
    <location>
        <begin position="209"/>
        <end position="233"/>
    </location>
</feature>
<feature type="domain" description="EAL" evidence="3">
    <location>
        <begin position="499"/>
        <end position="757"/>
    </location>
</feature>
<reference evidence="5 6" key="1">
    <citation type="submission" date="2018-10" db="EMBL/GenBank/DDBJ databases">
        <title>Isolation, diversity and antifungal activity of actinobacteria from wheat.</title>
        <authorList>
            <person name="Han C."/>
        </authorList>
    </citation>
    <scope>NUCLEOTIDE SEQUENCE [LARGE SCALE GENOMIC DNA]</scope>
    <source>
        <strain evidence="5 6">NEAU-YY56</strain>
    </source>
</reference>
<sequence>MDKVMPTSITGPRRRVTAPGPTLAAAAALVAVLALVERATGLPGLTAAGGVVAAATGGVVLRQQVQLRAVEERGLWRWCGWAVTAVAAGLTVEAVVDLAATGVAASWLRGAGLTVGGVVAVLCAYQGLLSWNRFRTSAAHPADWVNAVGSMLGTLALGVYLLAVSPLTTEGPGWALEGHLLRASALVVLAVTTLVVTVAGGLRDDPRAWLLTAGLVGMSAVELLTAPTAPVAVAPAPGLLVVLTWTALTLVTAAAGSVAPPTLRGHFASTQVVTICAMVAVVAGTGVLLLNGLRPSGSLLVPVLATAGVLGGCVRMTRTFSELAALAATRQEARTDPLTGVPNRRAMLEVVDRFAAARTGAALLVIDLDRFKDVNDRYGHAAGDVVIRTMSARLRSRLDGGGVLARFGGDEFAVVLDHHDVEQATTVAHALRAAVREPVDITGRVVRLDASIGVASTAFGDHRDGELLRWADTAMYAAKRDGGGVRVYDEAADARDRDEMTLADELRTMLTTQSCGHGDLELHYQPQLDCTDGRVVGMEALVRWRHPERGLLPPVAFIDLAEQTGSMFALTERVLGQAAAQAARWQGDGRDLAVAVNLSTSCLEHPRLLDTLDAVLADSGLRPEGLVVEITETTLMHDPRHAVAVTRAIADRGIGVSIDDYGSGYSSLTYLNELPAGELKLDRSFTARLTSDERTRAIVSGTLELAHHLGLRLIAEGVEDAATDDALRLMGCDRAQGYLHSRPMPVADADAWLRARDAATPAEVGDAAPAPTVPGTRRPASPSVGVPGPEDRADILPTPDGPDFPTATTVAPRPRGADLRT</sequence>
<feature type="region of interest" description="Disordered" evidence="1">
    <location>
        <begin position="760"/>
        <end position="821"/>
    </location>
</feature>
<dbReference type="InterPro" id="IPR052155">
    <property type="entry name" value="Biofilm_reg_signaling"/>
</dbReference>
<feature type="transmembrane region" description="Helical" evidence="2">
    <location>
        <begin position="183"/>
        <end position="202"/>
    </location>
</feature>
<feature type="domain" description="GGDEF" evidence="4">
    <location>
        <begin position="359"/>
        <end position="490"/>
    </location>
</feature>
<proteinExistence type="predicted"/>
<dbReference type="CDD" id="cd01948">
    <property type="entry name" value="EAL"/>
    <property type="match status" value="1"/>
</dbReference>
<evidence type="ECO:0000256" key="1">
    <source>
        <dbReference type="SAM" id="MobiDB-lite"/>
    </source>
</evidence>
<dbReference type="SMART" id="SM00267">
    <property type="entry name" value="GGDEF"/>
    <property type="match status" value="1"/>
</dbReference>
<dbReference type="Gene3D" id="3.30.70.270">
    <property type="match status" value="1"/>
</dbReference>
<feature type="transmembrane region" description="Helical" evidence="2">
    <location>
        <begin position="16"/>
        <end position="36"/>
    </location>
</feature>
<feature type="transmembrane region" description="Helical" evidence="2">
    <location>
        <begin position="144"/>
        <end position="163"/>
    </location>
</feature>
<dbReference type="PANTHER" id="PTHR44757">
    <property type="entry name" value="DIGUANYLATE CYCLASE DGCP"/>
    <property type="match status" value="1"/>
</dbReference>
<evidence type="ECO:0000313" key="6">
    <source>
        <dbReference type="Proteomes" id="UP000269289"/>
    </source>
</evidence>
<dbReference type="InterPro" id="IPR043128">
    <property type="entry name" value="Rev_trsase/Diguanyl_cyclase"/>
</dbReference>
<feature type="transmembrane region" description="Helical" evidence="2">
    <location>
        <begin position="42"/>
        <end position="61"/>
    </location>
</feature>
<evidence type="ECO:0000313" key="5">
    <source>
        <dbReference type="EMBL" id="RMI05048.1"/>
    </source>
</evidence>
<feature type="transmembrane region" description="Helical" evidence="2">
    <location>
        <begin position="111"/>
        <end position="132"/>
    </location>
</feature>
<dbReference type="SUPFAM" id="SSF55073">
    <property type="entry name" value="Nucleotide cyclase"/>
    <property type="match status" value="1"/>
</dbReference>
<dbReference type="InterPro" id="IPR029787">
    <property type="entry name" value="Nucleotide_cyclase"/>
</dbReference>
<dbReference type="PROSITE" id="PS50887">
    <property type="entry name" value="GGDEF"/>
    <property type="match status" value="1"/>
</dbReference>
<dbReference type="Pfam" id="PF00563">
    <property type="entry name" value="EAL"/>
    <property type="match status" value="1"/>
</dbReference>
<feature type="transmembrane region" description="Helical" evidence="2">
    <location>
        <begin position="272"/>
        <end position="293"/>
    </location>
</feature>
<gene>
    <name evidence="5" type="ORF">EBM89_16705</name>
</gene>
<evidence type="ECO:0000259" key="3">
    <source>
        <dbReference type="PROSITE" id="PS50883"/>
    </source>
</evidence>
<dbReference type="Pfam" id="PF00990">
    <property type="entry name" value="GGDEF"/>
    <property type="match status" value="1"/>
</dbReference>
<dbReference type="InterPro" id="IPR000160">
    <property type="entry name" value="GGDEF_dom"/>
</dbReference>
<feature type="transmembrane region" description="Helical" evidence="2">
    <location>
        <begin position="81"/>
        <end position="105"/>
    </location>
</feature>
<dbReference type="Gene3D" id="3.20.20.450">
    <property type="entry name" value="EAL domain"/>
    <property type="match status" value="1"/>
</dbReference>
<dbReference type="EMBL" id="RFFI01000115">
    <property type="protein sequence ID" value="RMI05048.1"/>
    <property type="molecule type" value="Genomic_DNA"/>
</dbReference>
<dbReference type="InterPro" id="IPR035919">
    <property type="entry name" value="EAL_sf"/>
</dbReference>
<organism evidence="5 6">
    <name type="scientific">Cellulomonas triticagri</name>
    <dbReference type="NCBI Taxonomy" id="2483352"/>
    <lineage>
        <taxon>Bacteria</taxon>
        <taxon>Bacillati</taxon>
        <taxon>Actinomycetota</taxon>
        <taxon>Actinomycetes</taxon>
        <taxon>Micrococcales</taxon>
        <taxon>Cellulomonadaceae</taxon>
        <taxon>Cellulomonas</taxon>
    </lineage>
</organism>
<accession>A0A3M2J348</accession>
<dbReference type="PANTHER" id="PTHR44757:SF2">
    <property type="entry name" value="BIOFILM ARCHITECTURE MAINTENANCE PROTEIN MBAA"/>
    <property type="match status" value="1"/>
</dbReference>
<comment type="caution">
    <text evidence="5">The sequence shown here is derived from an EMBL/GenBank/DDBJ whole genome shotgun (WGS) entry which is preliminary data.</text>
</comment>
<keyword evidence="2" id="KW-1133">Transmembrane helix</keyword>
<dbReference type="SMART" id="SM00052">
    <property type="entry name" value="EAL"/>
    <property type="match status" value="1"/>
</dbReference>
<keyword evidence="6" id="KW-1185">Reference proteome</keyword>
<evidence type="ECO:0000259" key="4">
    <source>
        <dbReference type="PROSITE" id="PS50887"/>
    </source>
</evidence>
<dbReference type="InterPro" id="IPR001633">
    <property type="entry name" value="EAL_dom"/>
</dbReference>
<protein>
    <submittedName>
        <fullName evidence="5">EAL domain-containing protein</fullName>
    </submittedName>
</protein>
<name>A0A3M2J348_9CELL</name>
<keyword evidence="2" id="KW-0812">Transmembrane</keyword>
<feature type="transmembrane region" description="Helical" evidence="2">
    <location>
        <begin position="239"/>
        <end position="260"/>
    </location>
</feature>
<dbReference type="PROSITE" id="PS50883">
    <property type="entry name" value="EAL"/>
    <property type="match status" value="1"/>
</dbReference>
<dbReference type="SUPFAM" id="SSF141868">
    <property type="entry name" value="EAL domain-like"/>
    <property type="match status" value="1"/>
</dbReference>
<evidence type="ECO:0000256" key="2">
    <source>
        <dbReference type="SAM" id="Phobius"/>
    </source>
</evidence>
<keyword evidence="2" id="KW-0472">Membrane</keyword>
<dbReference type="AlphaFoldDB" id="A0A3M2J348"/>
<dbReference type="Proteomes" id="UP000269289">
    <property type="component" value="Unassembled WGS sequence"/>
</dbReference>
<dbReference type="NCBIfam" id="TIGR00254">
    <property type="entry name" value="GGDEF"/>
    <property type="match status" value="1"/>
</dbReference>
<dbReference type="CDD" id="cd01949">
    <property type="entry name" value="GGDEF"/>
    <property type="match status" value="1"/>
</dbReference>